<keyword evidence="2" id="KW-1185">Reference proteome</keyword>
<reference evidence="2" key="1">
    <citation type="journal article" date="2012" name="Nat. Biotechnol.">
        <title>Reference genome sequence of the model plant Setaria.</title>
        <authorList>
            <person name="Bennetzen J.L."/>
            <person name="Schmutz J."/>
            <person name="Wang H."/>
            <person name="Percifield R."/>
            <person name="Hawkins J."/>
            <person name="Pontaroli A.C."/>
            <person name="Estep M."/>
            <person name="Feng L."/>
            <person name="Vaughn J.N."/>
            <person name="Grimwood J."/>
            <person name="Jenkins J."/>
            <person name="Barry K."/>
            <person name="Lindquist E."/>
            <person name="Hellsten U."/>
            <person name="Deshpande S."/>
            <person name="Wang X."/>
            <person name="Wu X."/>
            <person name="Mitros T."/>
            <person name="Triplett J."/>
            <person name="Yang X."/>
            <person name="Ye C.Y."/>
            <person name="Mauro-Herrera M."/>
            <person name="Wang L."/>
            <person name="Li P."/>
            <person name="Sharma M."/>
            <person name="Sharma R."/>
            <person name="Ronald P.C."/>
            <person name="Panaud O."/>
            <person name="Kellogg E.A."/>
            <person name="Brutnell T.P."/>
            <person name="Doust A.N."/>
            <person name="Tuskan G.A."/>
            <person name="Rokhsar D."/>
            <person name="Devos K.M."/>
        </authorList>
    </citation>
    <scope>NUCLEOTIDE SEQUENCE [LARGE SCALE GENOMIC DNA]</scope>
    <source>
        <strain evidence="2">cv. Yugu1</strain>
    </source>
</reference>
<dbReference type="EMBL" id="AGNK02000371">
    <property type="status" value="NOT_ANNOTATED_CDS"/>
    <property type="molecule type" value="Genomic_DNA"/>
</dbReference>
<organism evidence="1 2">
    <name type="scientific">Setaria italica</name>
    <name type="common">Foxtail millet</name>
    <name type="synonym">Panicum italicum</name>
    <dbReference type="NCBI Taxonomy" id="4555"/>
    <lineage>
        <taxon>Eukaryota</taxon>
        <taxon>Viridiplantae</taxon>
        <taxon>Streptophyta</taxon>
        <taxon>Embryophyta</taxon>
        <taxon>Tracheophyta</taxon>
        <taxon>Spermatophyta</taxon>
        <taxon>Magnoliopsida</taxon>
        <taxon>Liliopsida</taxon>
        <taxon>Poales</taxon>
        <taxon>Poaceae</taxon>
        <taxon>PACMAD clade</taxon>
        <taxon>Panicoideae</taxon>
        <taxon>Panicodae</taxon>
        <taxon>Paniceae</taxon>
        <taxon>Cenchrinae</taxon>
        <taxon>Setaria</taxon>
    </lineage>
</organism>
<name>K3YX14_SETIT</name>
<dbReference type="HOGENOM" id="CLU_2311026_0_0_1"/>
<proteinExistence type="predicted"/>
<dbReference type="InParanoid" id="K3YX14"/>
<evidence type="ECO:0000313" key="1">
    <source>
        <dbReference type="EnsemblPlants" id="KQL29906"/>
    </source>
</evidence>
<dbReference type="EnsemblPlants" id="KQL29906">
    <property type="protein sequence ID" value="KQL29906"/>
    <property type="gene ID" value="SETIT_018810mg"/>
</dbReference>
<sequence>MFEKELSVPLKGWNAILRRNGVFQMCDVGKFRGHAYLPRINKVERSGEICFCTAGSSAMLVSLHHGRVAQLPSMFCSSAPGFIRAGVLQMSLSGGTSVME</sequence>
<reference evidence="1" key="2">
    <citation type="submission" date="2018-08" db="UniProtKB">
        <authorList>
            <consortium name="EnsemblPlants"/>
        </authorList>
    </citation>
    <scope>IDENTIFICATION</scope>
    <source>
        <strain evidence="1">Yugu1</strain>
    </source>
</reference>
<dbReference type="Gramene" id="KQL29906">
    <property type="protein sequence ID" value="KQL29906"/>
    <property type="gene ID" value="SETIT_018810mg"/>
</dbReference>
<dbReference type="AlphaFoldDB" id="K3YX14"/>
<evidence type="ECO:0000313" key="2">
    <source>
        <dbReference type="Proteomes" id="UP000004995"/>
    </source>
</evidence>
<accession>K3YX14</accession>
<dbReference type="Proteomes" id="UP000004995">
    <property type="component" value="Unassembled WGS sequence"/>
</dbReference>
<dbReference type="OMA" id="NKVERSG"/>
<protein>
    <submittedName>
        <fullName evidence="1">Uncharacterized protein</fullName>
    </submittedName>
</protein>